<keyword evidence="2" id="KW-1185">Reference proteome</keyword>
<organism evidence="1 2">
    <name type="scientific">Salix dunnii</name>
    <dbReference type="NCBI Taxonomy" id="1413687"/>
    <lineage>
        <taxon>Eukaryota</taxon>
        <taxon>Viridiplantae</taxon>
        <taxon>Streptophyta</taxon>
        <taxon>Embryophyta</taxon>
        <taxon>Tracheophyta</taxon>
        <taxon>Spermatophyta</taxon>
        <taxon>Magnoliopsida</taxon>
        <taxon>eudicotyledons</taxon>
        <taxon>Gunneridae</taxon>
        <taxon>Pentapetalae</taxon>
        <taxon>rosids</taxon>
        <taxon>fabids</taxon>
        <taxon>Malpighiales</taxon>
        <taxon>Salicaceae</taxon>
        <taxon>Saliceae</taxon>
        <taxon>Salix</taxon>
    </lineage>
</organism>
<dbReference type="EMBL" id="JADGMS010000001">
    <property type="protein sequence ID" value="KAF9689173.1"/>
    <property type="molecule type" value="Genomic_DNA"/>
</dbReference>
<protein>
    <submittedName>
        <fullName evidence="1">Uncharacterized protein</fullName>
    </submittedName>
</protein>
<proteinExistence type="predicted"/>
<dbReference type="PANTHER" id="PTHR10794">
    <property type="entry name" value="ABHYDROLASE DOMAIN-CONTAINING PROTEIN"/>
    <property type="match status" value="1"/>
</dbReference>
<dbReference type="PANTHER" id="PTHR10794:SF84">
    <property type="entry name" value="ESTERASE_LIPASE_THIOESTERASE FAMILY PROTEIN"/>
    <property type="match status" value="1"/>
</dbReference>
<gene>
    <name evidence="1" type="ORF">SADUNF_Sadunf01G0064200</name>
</gene>
<dbReference type="GO" id="GO:0034338">
    <property type="term" value="F:short-chain carboxylesterase activity"/>
    <property type="evidence" value="ECO:0007669"/>
    <property type="project" value="TreeGrafter"/>
</dbReference>
<dbReference type="GO" id="GO:0047372">
    <property type="term" value="F:monoacylglycerol lipase activity"/>
    <property type="evidence" value="ECO:0007669"/>
    <property type="project" value="TreeGrafter"/>
</dbReference>
<accession>A0A835NAT6</accession>
<dbReference type="OrthoDB" id="247542at2759"/>
<name>A0A835NAT6_9ROSI</name>
<reference evidence="1 2" key="1">
    <citation type="submission" date="2020-10" db="EMBL/GenBank/DDBJ databases">
        <title>Plant Genome Project.</title>
        <authorList>
            <person name="Zhang R.-G."/>
        </authorList>
    </citation>
    <scope>NUCLEOTIDE SEQUENCE [LARGE SCALE GENOMIC DNA]</scope>
    <source>
        <strain evidence="1">FAFU-HL-1</strain>
        <tissue evidence="1">Leaf</tissue>
    </source>
</reference>
<evidence type="ECO:0000313" key="1">
    <source>
        <dbReference type="EMBL" id="KAF9689173.1"/>
    </source>
</evidence>
<dbReference type="Proteomes" id="UP000657918">
    <property type="component" value="Unassembled WGS sequence"/>
</dbReference>
<evidence type="ECO:0000313" key="2">
    <source>
        <dbReference type="Proteomes" id="UP000657918"/>
    </source>
</evidence>
<comment type="caution">
    <text evidence="1">The sequence shown here is derived from an EMBL/GenBank/DDBJ whole genome shotgun (WGS) entry which is preliminary data.</text>
</comment>
<dbReference type="InterPro" id="IPR050960">
    <property type="entry name" value="AB_hydrolase_4_sf"/>
</dbReference>
<sequence>MQFYSDSFIGDMREVVVHVGNRYPNAYLYAVGWSLAANIIWLRHAILFEDMGGEYNISSVAIADSVTEFDEGLARGGCFAP</sequence>
<dbReference type="AlphaFoldDB" id="A0A835NAT6"/>